<dbReference type="AlphaFoldDB" id="A0AA37LC65"/>
<gene>
    <name evidence="1" type="ORF">ColSpa_05978</name>
</gene>
<dbReference type="InterPro" id="IPR029063">
    <property type="entry name" value="SAM-dependent_MTases_sf"/>
</dbReference>
<keyword evidence="2" id="KW-1185">Reference proteome</keyword>
<name>A0AA37LC65_9PEZI</name>
<proteinExistence type="predicted"/>
<dbReference type="Proteomes" id="UP001055115">
    <property type="component" value="Unassembled WGS sequence"/>
</dbReference>
<protein>
    <submittedName>
        <fullName evidence="1">Secondary metabolism regulator LAE1</fullName>
    </submittedName>
</protein>
<sequence>MVKKIYQALKPGDYLEIGGLELSPGCDDDSVPRDSYPWQWHSLLQEAGFVDITRKDYIWPLNSWPADSHL</sequence>
<dbReference type="EMBL" id="BQXU01000013">
    <property type="protein sequence ID" value="GKT45797.1"/>
    <property type="molecule type" value="Genomic_DNA"/>
</dbReference>
<reference evidence="1 2" key="1">
    <citation type="submission" date="2022-03" db="EMBL/GenBank/DDBJ databases">
        <title>Genome data of Colletotrichum spp.</title>
        <authorList>
            <person name="Utami Y.D."/>
            <person name="Hiruma K."/>
        </authorList>
    </citation>
    <scope>NUCLEOTIDE SEQUENCE [LARGE SCALE GENOMIC DNA]</scope>
    <source>
        <strain evidence="1 2">MAFF 239500</strain>
    </source>
</reference>
<evidence type="ECO:0000313" key="2">
    <source>
        <dbReference type="Proteomes" id="UP001055115"/>
    </source>
</evidence>
<accession>A0AA37LC65</accession>
<comment type="caution">
    <text evidence="1">The sequence shown here is derived from an EMBL/GenBank/DDBJ whole genome shotgun (WGS) entry which is preliminary data.</text>
</comment>
<evidence type="ECO:0000313" key="1">
    <source>
        <dbReference type="EMBL" id="GKT45797.1"/>
    </source>
</evidence>
<dbReference type="RefSeq" id="XP_049128147.1">
    <property type="nucleotide sequence ID" value="XM_049272190.1"/>
</dbReference>
<dbReference type="SUPFAM" id="SSF53335">
    <property type="entry name" value="S-adenosyl-L-methionine-dependent methyltransferases"/>
    <property type="match status" value="1"/>
</dbReference>
<dbReference type="GeneID" id="73326780"/>
<organism evidence="1 2">
    <name type="scientific">Colletotrichum spaethianum</name>
    <dbReference type="NCBI Taxonomy" id="700344"/>
    <lineage>
        <taxon>Eukaryota</taxon>
        <taxon>Fungi</taxon>
        <taxon>Dikarya</taxon>
        <taxon>Ascomycota</taxon>
        <taxon>Pezizomycotina</taxon>
        <taxon>Sordariomycetes</taxon>
        <taxon>Hypocreomycetidae</taxon>
        <taxon>Glomerellales</taxon>
        <taxon>Glomerellaceae</taxon>
        <taxon>Colletotrichum</taxon>
        <taxon>Colletotrichum spaethianum species complex</taxon>
    </lineage>
</organism>